<dbReference type="InterPro" id="IPR011009">
    <property type="entry name" value="Kinase-like_dom_sf"/>
</dbReference>
<dbReference type="KEGG" id="cpre:Csp1_26640"/>
<proteinExistence type="predicted"/>
<reference evidence="3" key="1">
    <citation type="submission" date="2017-11" db="EMBL/GenBank/DDBJ databases">
        <title>Otitis media/interna in a cat caused by the recently described species Corynebacterium provencense.</title>
        <authorList>
            <person name="Kittl S."/>
            <person name="Brodard I."/>
            <person name="Rychener L."/>
            <person name="Jores J."/>
            <person name="Roosje P."/>
            <person name="Gobeli Brawand S."/>
        </authorList>
    </citation>
    <scope>NUCLEOTIDE SEQUENCE [LARGE SCALE GENOMIC DNA]</scope>
    <source>
        <strain evidence="3">17KM38</strain>
    </source>
</reference>
<dbReference type="OrthoDB" id="115252at2"/>
<name>A0A2Z3YZ93_9CORY</name>
<evidence type="ECO:0000259" key="1">
    <source>
        <dbReference type="Pfam" id="PF01636"/>
    </source>
</evidence>
<evidence type="ECO:0000313" key="3">
    <source>
        <dbReference type="Proteomes" id="UP000247696"/>
    </source>
</evidence>
<sequence length="313" mass="34291">MDTTENTDATENTVHLTVDPALTAPAPTSASPQWWGADSVRARLRDVDTGRTVFLKTMTPAASTCIDIPGSFAVATAAGDAGIGPRVLDADPGRGELAMEDLTDSYRTASVRDFNDPDVTGRFVEKRRAMWDLHVPGARRAGIFDDIRALLGRCTAAGVALPTDLPWMLSVLDDVESRITAAGTDTVLVHGDANASNLAVNRVTGEAKLLDYDWAAYTDPLQDIGSVLLEMSSNDLRPEEIFELYWGSFDLGLYSRAMCYRAADAVRGGLIGAWVDHCDPGTYEYSKFSDWMFLWARETLGERRYDDFLEEMS</sequence>
<dbReference type="AlphaFoldDB" id="A0A2Z3YZ93"/>
<dbReference type="EMBL" id="CP024988">
    <property type="protein sequence ID" value="AWT27407.1"/>
    <property type="molecule type" value="Genomic_DNA"/>
</dbReference>
<keyword evidence="3" id="KW-1185">Reference proteome</keyword>
<evidence type="ECO:0000313" key="2">
    <source>
        <dbReference type="EMBL" id="AWT27407.1"/>
    </source>
</evidence>
<dbReference type="Proteomes" id="UP000247696">
    <property type="component" value="Chromosome"/>
</dbReference>
<dbReference type="InterPro" id="IPR002575">
    <property type="entry name" value="Aminoglycoside_PTrfase"/>
</dbReference>
<gene>
    <name evidence="2" type="ORF">Csp1_26640</name>
</gene>
<dbReference type="RefSeq" id="WP_110482307.1">
    <property type="nucleotide sequence ID" value="NZ_CP024988.1"/>
</dbReference>
<dbReference type="Pfam" id="PF01636">
    <property type="entry name" value="APH"/>
    <property type="match status" value="1"/>
</dbReference>
<dbReference type="Gene3D" id="3.90.1200.10">
    <property type="match status" value="1"/>
</dbReference>
<dbReference type="STRING" id="1737425.GCA_900049755_01690"/>
<protein>
    <recommendedName>
        <fullName evidence="1">Aminoglycoside phosphotransferase domain-containing protein</fullName>
    </recommendedName>
</protein>
<feature type="domain" description="Aminoglycoside phosphotransferase" evidence="1">
    <location>
        <begin position="157"/>
        <end position="232"/>
    </location>
</feature>
<dbReference type="SUPFAM" id="SSF56112">
    <property type="entry name" value="Protein kinase-like (PK-like)"/>
    <property type="match status" value="1"/>
</dbReference>
<organism evidence="2 3">
    <name type="scientific">Corynebacterium provencense</name>
    <dbReference type="NCBI Taxonomy" id="1737425"/>
    <lineage>
        <taxon>Bacteria</taxon>
        <taxon>Bacillati</taxon>
        <taxon>Actinomycetota</taxon>
        <taxon>Actinomycetes</taxon>
        <taxon>Mycobacteriales</taxon>
        <taxon>Corynebacteriaceae</taxon>
        <taxon>Corynebacterium</taxon>
    </lineage>
</organism>
<accession>A0A2Z3YZ93</accession>